<dbReference type="RefSeq" id="WP_090969558.1">
    <property type="nucleotide sequence ID" value="NZ_FNRT01000002.1"/>
</dbReference>
<dbReference type="STRING" id="402596.SAMN04489844_2695"/>
<feature type="domain" description="Transcription regulator PadR N-terminal" evidence="2">
    <location>
        <begin position="112"/>
        <end position="170"/>
    </location>
</feature>
<dbReference type="InterPro" id="IPR005149">
    <property type="entry name" value="Tscrpt_reg_PadR_N"/>
</dbReference>
<dbReference type="SUPFAM" id="SSF46785">
    <property type="entry name" value="Winged helix' DNA-binding domain"/>
    <property type="match status" value="1"/>
</dbReference>
<dbReference type="EMBL" id="FNRT01000002">
    <property type="protein sequence ID" value="SEC64607.1"/>
    <property type="molecule type" value="Genomic_DNA"/>
</dbReference>
<dbReference type="InterPro" id="IPR036388">
    <property type="entry name" value="WH-like_DNA-bd_sf"/>
</dbReference>
<gene>
    <name evidence="3" type="ORF">SAMN04489844_2695</name>
</gene>
<dbReference type="PANTHER" id="PTHR43252">
    <property type="entry name" value="TRANSCRIPTIONAL REGULATOR YQJI"/>
    <property type="match status" value="1"/>
</dbReference>
<dbReference type="OrthoDB" id="1683430at2"/>
<name>A0A1H4U797_9ACTN</name>
<evidence type="ECO:0000256" key="1">
    <source>
        <dbReference type="SAM" id="MobiDB-lite"/>
    </source>
</evidence>
<dbReference type="InterPro" id="IPR036390">
    <property type="entry name" value="WH_DNA-bd_sf"/>
</dbReference>
<dbReference type="PANTHER" id="PTHR43252:SF2">
    <property type="entry name" value="TRANSCRIPTION REGULATOR, PADR-LIKE FAMILY"/>
    <property type="match status" value="1"/>
</dbReference>
<dbReference type="AlphaFoldDB" id="A0A1H4U797"/>
<evidence type="ECO:0000313" key="3">
    <source>
        <dbReference type="EMBL" id="SEC64607.1"/>
    </source>
</evidence>
<keyword evidence="4" id="KW-1185">Reference proteome</keyword>
<sequence>MGQQWPGSDWPESNDSDNDETRDRYDRRGPARGGNDWTGGWSGSWSHGWGGPGGGAGGHSRRGRQSGPPPWLGEIFGNAFAPQRPQPRGPKVRRGDVRTAIIDVLHRARRADEPINGYQVIQEIAELSNGEWRPSPGSVYPTIQQLQDEGLVESDDERGRRTIRLTDTGVAWAEDNTDELASVWAPFARAEAPADQPSGHADIKSEIAQVGSAVWQLATQGSEPQKRAALDVLVETRRRLYGILADGRDGDTEVER</sequence>
<evidence type="ECO:0000259" key="2">
    <source>
        <dbReference type="Pfam" id="PF03551"/>
    </source>
</evidence>
<feature type="compositionally biased region" description="Basic and acidic residues" evidence="1">
    <location>
        <begin position="19"/>
        <end position="29"/>
    </location>
</feature>
<feature type="compositionally biased region" description="Gly residues" evidence="1">
    <location>
        <begin position="36"/>
        <end position="58"/>
    </location>
</feature>
<protein>
    <submittedName>
        <fullName evidence="3">Transcriptional regulator PadR-like family protein</fullName>
    </submittedName>
</protein>
<feature type="region of interest" description="Disordered" evidence="1">
    <location>
        <begin position="1"/>
        <end position="95"/>
    </location>
</feature>
<dbReference type="Gene3D" id="1.10.10.10">
    <property type="entry name" value="Winged helix-like DNA-binding domain superfamily/Winged helix DNA-binding domain"/>
    <property type="match status" value="1"/>
</dbReference>
<evidence type="ECO:0000313" key="4">
    <source>
        <dbReference type="Proteomes" id="UP000198742"/>
    </source>
</evidence>
<dbReference type="Pfam" id="PF03551">
    <property type="entry name" value="PadR"/>
    <property type="match status" value="1"/>
</dbReference>
<organism evidence="3 4">
    <name type="scientific">Nocardioides exalbidus</name>
    <dbReference type="NCBI Taxonomy" id="402596"/>
    <lineage>
        <taxon>Bacteria</taxon>
        <taxon>Bacillati</taxon>
        <taxon>Actinomycetota</taxon>
        <taxon>Actinomycetes</taxon>
        <taxon>Propionibacteriales</taxon>
        <taxon>Nocardioidaceae</taxon>
        <taxon>Nocardioides</taxon>
    </lineage>
</organism>
<reference evidence="4" key="1">
    <citation type="submission" date="2016-10" db="EMBL/GenBank/DDBJ databases">
        <authorList>
            <person name="Varghese N."/>
            <person name="Submissions S."/>
        </authorList>
    </citation>
    <scope>NUCLEOTIDE SEQUENCE [LARGE SCALE GENOMIC DNA]</scope>
    <source>
        <strain evidence="4">DSM 22017</strain>
    </source>
</reference>
<proteinExistence type="predicted"/>
<accession>A0A1H4U797</accession>
<dbReference type="Proteomes" id="UP000198742">
    <property type="component" value="Unassembled WGS sequence"/>
</dbReference>